<protein>
    <submittedName>
        <fullName evidence="2">Methyltransferase family protein</fullName>
    </submittedName>
</protein>
<dbReference type="Gene3D" id="3.40.50.150">
    <property type="entry name" value="Vaccinia Virus protein VP39"/>
    <property type="match status" value="1"/>
</dbReference>
<reference evidence="2 3" key="1">
    <citation type="submission" date="2018-07" db="EMBL/GenBank/DDBJ databases">
        <title>Genomic Encyclopedia of Type Strains, Phase IV (KMG-IV): sequencing the most valuable type-strain genomes for metagenomic binning, comparative biology and taxonomic classification.</title>
        <authorList>
            <person name="Goeker M."/>
        </authorList>
    </citation>
    <scope>NUCLEOTIDE SEQUENCE [LARGE SCALE GENOMIC DNA]</scope>
    <source>
        <strain evidence="2 3">DSM 44952</strain>
    </source>
</reference>
<keyword evidence="2" id="KW-0808">Transferase</keyword>
<dbReference type="GO" id="GO:0008168">
    <property type="term" value="F:methyltransferase activity"/>
    <property type="evidence" value="ECO:0007669"/>
    <property type="project" value="UniProtKB-KW"/>
</dbReference>
<dbReference type="OrthoDB" id="65624at2"/>
<feature type="domain" description="Methyltransferase" evidence="1">
    <location>
        <begin position="39"/>
        <end position="145"/>
    </location>
</feature>
<dbReference type="GO" id="GO:0032259">
    <property type="term" value="P:methylation"/>
    <property type="evidence" value="ECO:0007669"/>
    <property type="project" value="UniProtKB-KW"/>
</dbReference>
<keyword evidence="3" id="KW-1185">Reference proteome</keyword>
<organism evidence="2 3">
    <name type="scientific">Nocardia mexicana</name>
    <dbReference type="NCBI Taxonomy" id="279262"/>
    <lineage>
        <taxon>Bacteria</taxon>
        <taxon>Bacillati</taxon>
        <taxon>Actinomycetota</taxon>
        <taxon>Actinomycetes</taxon>
        <taxon>Mycobacteriales</taxon>
        <taxon>Nocardiaceae</taxon>
        <taxon>Nocardia</taxon>
    </lineage>
</organism>
<proteinExistence type="predicted"/>
<keyword evidence="2" id="KW-0489">Methyltransferase</keyword>
<dbReference type="RefSeq" id="WP_068021887.1">
    <property type="nucleotide sequence ID" value="NZ_QQAZ01000001.1"/>
</dbReference>
<dbReference type="PANTHER" id="PTHR43861">
    <property type="entry name" value="TRANS-ACONITATE 2-METHYLTRANSFERASE-RELATED"/>
    <property type="match status" value="1"/>
</dbReference>
<evidence type="ECO:0000313" key="3">
    <source>
        <dbReference type="Proteomes" id="UP000255355"/>
    </source>
</evidence>
<dbReference type="Pfam" id="PF13847">
    <property type="entry name" value="Methyltransf_31"/>
    <property type="match status" value="1"/>
</dbReference>
<accession>A0A370HF00</accession>
<dbReference type="InterPro" id="IPR025714">
    <property type="entry name" value="Methyltranfer_dom"/>
</dbReference>
<dbReference type="AlphaFoldDB" id="A0A370HF00"/>
<dbReference type="EMBL" id="QQAZ01000001">
    <property type="protein sequence ID" value="RDI55821.1"/>
    <property type="molecule type" value="Genomic_DNA"/>
</dbReference>
<dbReference type="InterPro" id="IPR029063">
    <property type="entry name" value="SAM-dependent_MTases_sf"/>
</dbReference>
<dbReference type="Proteomes" id="UP000255355">
    <property type="component" value="Unassembled WGS sequence"/>
</dbReference>
<comment type="caution">
    <text evidence="2">The sequence shown here is derived from an EMBL/GenBank/DDBJ whole genome shotgun (WGS) entry which is preliminary data.</text>
</comment>
<dbReference type="CDD" id="cd02440">
    <property type="entry name" value="AdoMet_MTases"/>
    <property type="match status" value="1"/>
</dbReference>
<evidence type="ECO:0000313" key="2">
    <source>
        <dbReference type="EMBL" id="RDI55821.1"/>
    </source>
</evidence>
<sequence length="260" mass="28081">MAAVIYEDSRPDNYLQRLANSAIGRQYKRTALEQLDIQTGDTVVDLGCGPGADLEAFAAAAGPGGRVIGFDSDAAALATVSRQTAGLPHVELRHGDIHTLDLDTDSADRAHTDRVLQHVAEPDTVLREVARVLRPGGTAVFAEPDWHTLIIDHPDIGISRAYTRFVTDVVVRNGHIGRRLPALAAARGFDVRDVLPITAVFRDVQAADQVLGLQRVSNRAVDTGHLTPDDATRWLDHLSTEPFFASVTLFIVVAVRDSAS</sequence>
<dbReference type="SUPFAM" id="SSF53335">
    <property type="entry name" value="S-adenosyl-L-methionine-dependent methyltransferases"/>
    <property type="match status" value="1"/>
</dbReference>
<gene>
    <name evidence="2" type="ORF">DFR68_101657</name>
</gene>
<evidence type="ECO:0000259" key="1">
    <source>
        <dbReference type="Pfam" id="PF13847"/>
    </source>
</evidence>
<dbReference type="STRING" id="1210089.GCA_001613165_04122"/>
<name>A0A370HF00_9NOCA</name>